<dbReference type="GO" id="GO:0005829">
    <property type="term" value="C:cytosol"/>
    <property type="evidence" value="ECO:0007669"/>
    <property type="project" value="TreeGrafter"/>
</dbReference>
<evidence type="ECO:0000313" key="3">
    <source>
        <dbReference type="RefSeq" id="XP_047739577.1"/>
    </source>
</evidence>
<accession>A0A979FSI1</accession>
<dbReference type="SUPFAM" id="SSF48371">
    <property type="entry name" value="ARM repeat"/>
    <property type="match status" value="1"/>
</dbReference>
<protein>
    <submittedName>
        <fullName evidence="3">Importin-11</fullName>
    </submittedName>
</protein>
<dbReference type="OrthoDB" id="361693at2759"/>
<keyword evidence="2" id="KW-1185">Reference proteome</keyword>
<reference evidence="3" key="1">
    <citation type="submission" date="2025-08" db="UniProtKB">
        <authorList>
            <consortium name="RefSeq"/>
        </authorList>
    </citation>
    <scope>IDENTIFICATION</scope>
</reference>
<dbReference type="Gene3D" id="1.25.10.10">
    <property type="entry name" value="Leucine-rich Repeat Variant"/>
    <property type="match status" value="1"/>
</dbReference>
<dbReference type="InterPro" id="IPR016024">
    <property type="entry name" value="ARM-type_fold"/>
</dbReference>
<evidence type="ECO:0000313" key="2">
    <source>
        <dbReference type="Proteomes" id="UP000694843"/>
    </source>
</evidence>
<dbReference type="Pfam" id="PF25758">
    <property type="entry name" value="TPR_IPO11"/>
    <property type="match status" value="1"/>
</dbReference>
<dbReference type="GO" id="GO:0006606">
    <property type="term" value="P:protein import into nucleus"/>
    <property type="evidence" value="ECO:0007669"/>
    <property type="project" value="TreeGrafter"/>
</dbReference>
<dbReference type="KEGG" id="hazt:108680363"/>
<dbReference type="InterPro" id="IPR011989">
    <property type="entry name" value="ARM-like"/>
</dbReference>
<dbReference type="AlphaFoldDB" id="A0A979FSI1"/>
<dbReference type="OMA" id="SFHYVFH"/>
<dbReference type="PANTHER" id="PTHR10997">
    <property type="entry name" value="IMPORTIN-7, 8, 11"/>
    <property type="match status" value="1"/>
</dbReference>
<organism evidence="2 3">
    <name type="scientific">Hyalella azteca</name>
    <name type="common">Amphipod</name>
    <dbReference type="NCBI Taxonomy" id="294128"/>
    <lineage>
        <taxon>Eukaryota</taxon>
        <taxon>Metazoa</taxon>
        <taxon>Ecdysozoa</taxon>
        <taxon>Arthropoda</taxon>
        <taxon>Crustacea</taxon>
        <taxon>Multicrustacea</taxon>
        <taxon>Malacostraca</taxon>
        <taxon>Eumalacostraca</taxon>
        <taxon>Peracarida</taxon>
        <taxon>Amphipoda</taxon>
        <taxon>Senticaudata</taxon>
        <taxon>Talitrida</taxon>
        <taxon>Talitroidea</taxon>
        <taxon>Hyalellidae</taxon>
        <taxon>Hyalella</taxon>
    </lineage>
</organism>
<dbReference type="InterPro" id="IPR058669">
    <property type="entry name" value="TPR_IPO7/11-like"/>
</dbReference>
<dbReference type="GO" id="GO:0005635">
    <property type="term" value="C:nuclear envelope"/>
    <property type="evidence" value="ECO:0007669"/>
    <property type="project" value="TreeGrafter"/>
</dbReference>
<dbReference type="RefSeq" id="XP_047739577.1">
    <property type="nucleotide sequence ID" value="XM_047883621.1"/>
</dbReference>
<name>A0A979FSI1_HYAAZ</name>
<gene>
    <name evidence="3" type="primary">LOC108680363</name>
</gene>
<dbReference type="GeneID" id="108680363"/>
<proteinExistence type="predicted"/>
<dbReference type="PANTHER" id="PTHR10997:SF7">
    <property type="entry name" value="IMPORTIN-11"/>
    <property type="match status" value="1"/>
</dbReference>
<evidence type="ECO:0000259" key="1">
    <source>
        <dbReference type="Pfam" id="PF25758"/>
    </source>
</evidence>
<sequence length="871" mass="98349">MHDRRKFQDISSKLFPDLHALYKVEVEHFFGPAESAPEGIVVSLHRAHYCLKILRQMATYGFKSPSDVPQVAEFYRSVCEQSKAILLFRKQHEGDELKGISEKYANLLMKCLLELLENYPYCFLNYLANVLSLVTTLVFTDDGNAVLYERFTVQCLCMIKSILDCPEYQVNKIVEETKNPEALHAYRIKSEFFTTTVLEQICHRLITQYFLLSREDLEIWESDPEGFCTEVEGGDSWKFSLRPATECLFKKMFHDYREPFTRVVLSLMTDAVKMTDSSNFQGLLSKDAVYNAIGLTSFDIVEEVDFDMLFTTHLVHELKITDSNYRILRRRIIWLVGQWTDVRFSAENRPLLYEACIHLLSTDSDFVVRYYTAMTLRTAIDDFDFDRKCFVPYLSSVVTLLFNLLKEAKECDVKMQILNVLSILIEVMGVEVREAAGPLVQFLPQLWHDSEHHNLLRCAILTTLTHLVSCMGRDSIAMHDFLLKVLHLSTDTTHASHVYLLEDGLQLWYCVLENTPSLPAAVSGCVTGAESNNLPEVHSNLLQLYANLLPVLDASTDYLQGCTQITTAYILLCPTHFLHRYGRELLQVLGGLASDLKAEGLVLVLRMLEAVVRTCSVDGVLLVTPLVAKISSNLLLDETSTYPMMVSAQLSLLSRILLVHYDSFTAILQLISQHVQEADEAVLTALLRVWCSRLSVVTPDERRKLAALGLCRLIAVHHPALLAVWSRAAEAIVEVIYDVTNEDTKQDKLVISDSDYGSVQPDEANSSASSSSAVDPSYLAALAEDDDAPRVAYSEDPLAVDPDCEHSKRRHALARIDPVHNFPLQGFFGNALMEFQRAAPPETVQHVMANLTDEVRAVIRDATSNLSFKPS</sequence>
<feature type="domain" description="Importin-7/11-like TPR repeats" evidence="1">
    <location>
        <begin position="458"/>
        <end position="861"/>
    </location>
</feature>
<dbReference type="Proteomes" id="UP000694843">
    <property type="component" value="Unplaced"/>
</dbReference>